<dbReference type="AlphaFoldDB" id="A0AA41X2H1"/>
<dbReference type="Pfam" id="PF08812">
    <property type="entry name" value="YtxC"/>
    <property type="match status" value="1"/>
</dbReference>
<keyword evidence="2" id="KW-1185">Reference proteome</keyword>
<sequence>MIEIHFEEEHEAKIVYEHIMAGTRRQGSAADVQMSAKTVTVHVPAAEERYVADIVIPSLVRFILEVKENQWLLSILREAFYFEDPEEQQQIIHIIHSILDGERQDIPGLAGESTRTELLLHSLQDVVCGPVSFSFQSYTMFRLKEYTAYLSYLVEAAIDEYKLEQEYQTFVETLRQIIGRRKARLSVLHLVHDGSFLFYDEKGTRLTQDRLLQYIDESIVHTRGMYIDANVIAPLLAISPGTIHLYTAHVDHNMVITIRNVFQERVKLYHVHEFPKFHGICEKGRLLP</sequence>
<dbReference type="InterPro" id="IPR014199">
    <property type="entry name" value="Spore_YtxC"/>
</dbReference>
<gene>
    <name evidence="1" type="primary">ytxC</name>
    <name evidence="1" type="ORF">NK662_02515</name>
</gene>
<reference evidence="1" key="1">
    <citation type="submission" date="2022-07" db="EMBL/GenBank/DDBJ databases">
        <authorList>
            <person name="Li W.-J."/>
            <person name="Deng Q.-Q."/>
        </authorList>
    </citation>
    <scope>NUCLEOTIDE SEQUENCE</scope>
    <source>
        <strain evidence="1">SYSU M60031</strain>
    </source>
</reference>
<dbReference type="EMBL" id="JANCLT010000001">
    <property type="protein sequence ID" value="MCP8967412.1"/>
    <property type="molecule type" value="Genomic_DNA"/>
</dbReference>
<accession>A0AA41X2H1</accession>
<evidence type="ECO:0000313" key="1">
    <source>
        <dbReference type="EMBL" id="MCP8967412.1"/>
    </source>
</evidence>
<comment type="caution">
    <text evidence="1">The sequence shown here is derived from an EMBL/GenBank/DDBJ whole genome shotgun (WGS) entry which is preliminary data.</text>
</comment>
<dbReference type="PIRSF" id="PIRSF012563">
    <property type="entry name" value="YtxC"/>
    <property type="match status" value="1"/>
</dbReference>
<dbReference type="NCBIfam" id="TIGR02834">
    <property type="entry name" value="spo_ytxC"/>
    <property type="match status" value="1"/>
</dbReference>
<proteinExistence type="predicted"/>
<name>A0AA41X2H1_9BACI</name>
<evidence type="ECO:0000313" key="2">
    <source>
        <dbReference type="Proteomes" id="UP001156102"/>
    </source>
</evidence>
<dbReference type="RefSeq" id="WP_254757018.1">
    <property type="nucleotide sequence ID" value="NZ_JANCLT010000001.1"/>
</dbReference>
<organism evidence="1 2">
    <name type="scientific">Ectobacillus ponti</name>
    <dbReference type="NCBI Taxonomy" id="2961894"/>
    <lineage>
        <taxon>Bacteria</taxon>
        <taxon>Bacillati</taxon>
        <taxon>Bacillota</taxon>
        <taxon>Bacilli</taxon>
        <taxon>Bacillales</taxon>
        <taxon>Bacillaceae</taxon>
        <taxon>Ectobacillus</taxon>
    </lineage>
</organism>
<dbReference type="Proteomes" id="UP001156102">
    <property type="component" value="Unassembled WGS sequence"/>
</dbReference>
<protein>
    <submittedName>
        <fullName evidence="1">Sporulation protein YtxC</fullName>
    </submittedName>
</protein>